<evidence type="ECO:0000313" key="16">
    <source>
        <dbReference type="EMBL" id="SHN76060.1"/>
    </source>
</evidence>
<dbReference type="InterPro" id="IPR000763">
    <property type="entry name" value="Catalase_peroxidase"/>
</dbReference>
<comment type="catalytic activity">
    <reaction evidence="8 12 13">
        <text>H2O2 + AH2 = A + 2 H2O</text>
        <dbReference type="Rhea" id="RHEA:30275"/>
        <dbReference type="ChEBI" id="CHEBI:13193"/>
        <dbReference type="ChEBI" id="CHEBI:15377"/>
        <dbReference type="ChEBI" id="CHEBI:16240"/>
        <dbReference type="ChEBI" id="CHEBI:17499"/>
        <dbReference type="EC" id="1.11.1.21"/>
    </reaction>
</comment>
<dbReference type="InterPro" id="IPR002016">
    <property type="entry name" value="Haem_peroxidase"/>
</dbReference>
<accession>A0A1M7TZN2</accession>
<dbReference type="PROSITE" id="PS50873">
    <property type="entry name" value="PEROXIDASE_4"/>
    <property type="match status" value="1"/>
</dbReference>
<feature type="region of interest" description="Disordered" evidence="14">
    <location>
        <begin position="1"/>
        <end position="41"/>
    </location>
</feature>
<feature type="site" description="Transition state stabilizer" evidence="12">
    <location>
        <position position="108"/>
    </location>
</feature>
<dbReference type="AlphaFoldDB" id="A0A1M7TZN2"/>
<dbReference type="PANTHER" id="PTHR30555">
    <property type="entry name" value="HYDROPEROXIDASE I, BIFUNCTIONAL CATALASE-PEROXIDASE"/>
    <property type="match status" value="1"/>
</dbReference>
<dbReference type="STRING" id="134849.SAMN05443668_107443"/>
<gene>
    <name evidence="12" type="primary">katG</name>
    <name evidence="16" type="ORF">SAMN05443668_107443</name>
</gene>
<evidence type="ECO:0000256" key="12">
    <source>
        <dbReference type="HAMAP-Rule" id="MF_01961"/>
    </source>
</evidence>
<comment type="subunit">
    <text evidence="12">Homodimer or homotetramer.</text>
</comment>
<dbReference type="GO" id="GO:0046872">
    <property type="term" value="F:metal ion binding"/>
    <property type="evidence" value="ECO:0007669"/>
    <property type="project" value="UniProtKB-KW"/>
</dbReference>
<organism evidence="16 17">
    <name type="scientific">Cryptosporangium aurantiacum</name>
    <dbReference type="NCBI Taxonomy" id="134849"/>
    <lineage>
        <taxon>Bacteria</taxon>
        <taxon>Bacillati</taxon>
        <taxon>Actinomycetota</taxon>
        <taxon>Actinomycetes</taxon>
        <taxon>Cryptosporangiales</taxon>
        <taxon>Cryptosporangiaceae</taxon>
        <taxon>Cryptosporangium</taxon>
    </lineage>
</organism>
<name>A0A1M7TZN2_9ACTN</name>
<dbReference type="PROSITE" id="PS00435">
    <property type="entry name" value="PEROXIDASE_1"/>
    <property type="match status" value="1"/>
</dbReference>
<dbReference type="InterPro" id="IPR019793">
    <property type="entry name" value="Peroxidases_heam-ligand_BS"/>
</dbReference>
<feature type="domain" description="Plant heme peroxidase family profile" evidence="15">
    <location>
        <begin position="145"/>
        <end position="436"/>
    </location>
</feature>
<evidence type="ECO:0000256" key="6">
    <source>
        <dbReference type="ARBA" id="ARBA00023324"/>
    </source>
</evidence>
<keyword evidence="1 12" id="KW-0575">Peroxidase</keyword>
<evidence type="ECO:0000256" key="13">
    <source>
        <dbReference type="RuleBase" id="RU003451"/>
    </source>
</evidence>
<dbReference type="PRINTS" id="PR00458">
    <property type="entry name" value="PEROXIDASE"/>
</dbReference>
<evidence type="ECO:0000256" key="1">
    <source>
        <dbReference type="ARBA" id="ARBA00022559"/>
    </source>
</evidence>
<evidence type="ECO:0000256" key="10">
    <source>
        <dbReference type="ARBA" id="ARBA00067012"/>
    </source>
</evidence>
<keyword evidence="4 12" id="KW-0560">Oxidoreductase</keyword>
<dbReference type="InterPro" id="IPR010255">
    <property type="entry name" value="Haem_peroxidase_sf"/>
</dbReference>
<dbReference type="CDD" id="cd00649">
    <property type="entry name" value="catalase_peroxidase_1"/>
    <property type="match status" value="1"/>
</dbReference>
<evidence type="ECO:0000256" key="14">
    <source>
        <dbReference type="SAM" id="MobiDB-lite"/>
    </source>
</evidence>
<keyword evidence="2 12" id="KW-0349">Heme</keyword>
<dbReference type="Gene3D" id="1.10.520.10">
    <property type="match status" value="2"/>
</dbReference>
<comment type="PTM">
    <text evidence="12">Formation of the three residue Trp-Tyr-Met cross-link is important for the catalase, but not the peroxidase activity of the enzyme.</text>
</comment>
<reference evidence="16 17" key="1">
    <citation type="submission" date="2016-11" db="EMBL/GenBank/DDBJ databases">
        <authorList>
            <person name="Jaros S."/>
            <person name="Januszkiewicz K."/>
            <person name="Wedrychowicz H."/>
        </authorList>
    </citation>
    <scope>NUCLEOTIDE SEQUENCE [LARGE SCALE GENOMIC DNA]</scope>
    <source>
        <strain evidence="16 17">DSM 46144</strain>
    </source>
</reference>
<comment type="catalytic activity">
    <reaction evidence="7 12 13">
        <text>2 H2O2 = O2 + 2 H2O</text>
        <dbReference type="Rhea" id="RHEA:20309"/>
        <dbReference type="ChEBI" id="CHEBI:15377"/>
        <dbReference type="ChEBI" id="CHEBI:15379"/>
        <dbReference type="ChEBI" id="CHEBI:16240"/>
        <dbReference type="EC" id="1.11.1.21"/>
    </reaction>
</comment>
<dbReference type="FunFam" id="1.10.420.10:FF:000002">
    <property type="entry name" value="Catalase-peroxidase"/>
    <property type="match status" value="1"/>
</dbReference>
<dbReference type="HAMAP" id="MF_01961">
    <property type="entry name" value="Catal_peroxid"/>
    <property type="match status" value="1"/>
</dbReference>
<dbReference type="InterPro" id="IPR019794">
    <property type="entry name" value="Peroxidases_AS"/>
</dbReference>
<dbReference type="GO" id="GO:0070301">
    <property type="term" value="P:cellular response to hydrogen peroxide"/>
    <property type="evidence" value="ECO:0007669"/>
    <property type="project" value="TreeGrafter"/>
</dbReference>
<keyword evidence="5 12" id="KW-0408">Iron</keyword>
<keyword evidence="3 12" id="KW-0479">Metal-binding</keyword>
<evidence type="ECO:0000313" key="17">
    <source>
        <dbReference type="Proteomes" id="UP000184440"/>
    </source>
</evidence>
<dbReference type="RefSeq" id="WP_073260215.1">
    <property type="nucleotide sequence ID" value="NZ_FRCS01000007.1"/>
</dbReference>
<evidence type="ECO:0000256" key="3">
    <source>
        <dbReference type="ARBA" id="ARBA00022723"/>
    </source>
</evidence>
<dbReference type="PRINTS" id="PR00460">
    <property type="entry name" value="BPEROXIDASE"/>
</dbReference>
<evidence type="ECO:0000256" key="8">
    <source>
        <dbReference type="ARBA" id="ARBA00051651"/>
    </source>
</evidence>
<dbReference type="PROSITE" id="PS00436">
    <property type="entry name" value="PEROXIDASE_2"/>
    <property type="match status" value="1"/>
</dbReference>
<feature type="cross-link" description="Tryptophyl-tyrosyl-methioninium (Tyr-Met) (with Trp-111)" evidence="12">
    <location>
        <begin position="234"/>
        <end position="260"/>
    </location>
</feature>
<sequence>MSEHEQPNAVVGEINEPESAGGCPVAHGRFNHPTEGGSNRDWWPNQLNLSILRKHQGASDPWRQNLDYAAEFLSLDLDELARDVDEVLNTSQDWWPADSGHYGGLFVRMAWHSAGTYRTQDGRGGAGAGMQRFAPLNSWPDNGNLDKARRLLWPVKKKYGRKISWADLMIFAGNRALETAGFTTFGFAGGRADVWEPDEDVYWGPERTWLGDERYTGDRELEDPLAAVQMGLIYVNPEGPNGNPDPLAAARDIRETFRRMAMNDEETVALIAGGHTLGKTHGAGDAGTVGPEPEAAPLEEQGLGWKQNFGSGKGRDTITSGLEVTWTSTPNRWSHGFFKNLFEYEWELHKSPAGAWQWKPAGGAGANTVPDPETGELVRAPGMLTTDLALRFDPIYEPIARRFYEDPAAFNDAFARAWYKLTHRDMGPKQRYLGPLVPQEELLWQDPIPAVDHPLIDAEDTAALRKQILESGLSVSQLVSAAWAAASSFRGSDKRGGANGGRIRLEPQRGWEVNDPDQLALVLRTLEGIQESFNASATGGKKVSLADLVVLGGSAAVERAARLGGVELEVPFTPGRTDASQEQTDVESFSALEPSADGFRNYVGKAHRLPAEYLLIDRANLLTLTAPETAVLVGGLRVLGANTGQSNVGVFTTTPGVLTNDFYANLLDLDTEWTPTSADATTFAGRDRATGEVKWTGSRVDLVFGSNSELRAVAEVYASDDANQKFVRDFVDAWVKVMNLDRYDLV</sequence>
<keyword evidence="17" id="KW-1185">Reference proteome</keyword>
<comment type="similarity">
    <text evidence="9 12 13">Belongs to the peroxidase family. Peroxidase/catalase subfamily.</text>
</comment>
<dbReference type="Proteomes" id="UP000184440">
    <property type="component" value="Unassembled WGS sequence"/>
</dbReference>
<dbReference type="FunFam" id="1.10.520.10:FF:000002">
    <property type="entry name" value="Catalase-peroxidase"/>
    <property type="match status" value="1"/>
</dbReference>
<evidence type="ECO:0000256" key="4">
    <source>
        <dbReference type="ARBA" id="ARBA00023002"/>
    </source>
</evidence>
<comment type="function">
    <text evidence="12">Bifunctional enzyme with both catalase and broad-spectrum peroxidase activity.</text>
</comment>
<keyword evidence="6 12" id="KW-0376">Hydrogen peroxide</keyword>
<comment type="caution">
    <text evidence="12">Lacks conserved residue(s) required for the propagation of feature annotation.</text>
</comment>
<dbReference type="GO" id="GO:0042744">
    <property type="term" value="P:hydrogen peroxide catabolic process"/>
    <property type="evidence" value="ECO:0007669"/>
    <property type="project" value="UniProtKB-KW"/>
</dbReference>
<evidence type="ECO:0000256" key="11">
    <source>
        <dbReference type="ARBA" id="ARBA00074141"/>
    </source>
</evidence>
<dbReference type="PANTHER" id="PTHR30555:SF0">
    <property type="entry name" value="CATALASE-PEROXIDASE"/>
    <property type="match status" value="1"/>
</dbReference>
<evidence type="ECO:0000256" key="9">
    <source>
        <dbReference type="ARBA" id="ARBA00060838"/>
    </source>
</evidence>
<dbReference type="EC" id="1.11.1.21" evidence="10 12"/>
<proteinExistence type="inferred from homology"/>
<feature type="active site" description="Proton acceptor" evidence="12">
    <location>
        <position position="112"/>
    </location>
</feature>
<feature type="binding site" description="axial binding residue" evidence="12">
    <location>
        <position position="275"/>
    </location>
    <ligand>
        <name>heme b</name>
        <dbReference type="ChEBI" id="CHEBI:60344"/>
    </ligand>
    <ligandPart>
        <name>Fe</name>
        <dbReference type="ChEBI" id="CHEBI:18248"/>
    </ligandPart>
</feature>
<dbReference type="SUPFAM" id="SSF48113">
    <property type="entry name" value="Heme-dependent peroxidases"/>
    <property type="match status" value="2"/>
</dbReference>
<protein>
    <recommendedName>
        <fullName evidence="11 12">Catalase-peroxidase</fullName>
        <shortName evidence="12">CP</shortName>
        <ecNumber evidence="10 12">1.11.1.21</ecNumber>
    </recommendedName>
    <alternativeName>
        <fullName evidence="12">Peroxidase/catalase</fullName>
    </alternativeName>
</protein>
<dbReference type="GO" id="GO:0005829">
    <property type="term" value="C:cytosol"/>
    <property type="evidence" value="ECO:0007669"/>
    <property type="project" value="TreeGrafter"/>
</dbReference>
<evidence type="ECO:0000256" key="2">
    <source>
        <dbReference type="ARBA" id="ARBA00022617"/>
    </source>
</evidence>
<comment type="cofactor">
    <cofactor evidence="12">
        <name>heme b</name>
        <dbReference type="ChEBI" id="CHEBI:60344"/>
    </cofactor>
    <text evidence="12">Binds 1 heme b (iron(II)-protoporphyrin IX) group per dimer.</text>
</comment>
<evidence type="ECO:0000256" key="7">
    <source>
        <dbReference type="ARBA" id="ARBA00049145"/>
    </source>
</evidence>
<dbReference type="GO" id="GO:0020037">
    <property type="term" value="F:heme binding"/>
    <property type="evidence" value="ECO:0007669"/>
    <property type="project" value="InterPro"/>
</dbReference>
<dbReference type="GO" id="GO:0004096">
    <property type="term" value="F:catalase activity"/>
    <property type="evidence" value="ECO:0007669"/>
    <property type="project" value="UniProtKB-UniRule"/>
</dbReference>
<dbReference type="CDD" id="cd08200">
    <property type="entry name" value="catalase_peroxidase_2"/>
    <property type="match status" value="1"/>
</dbReference>
<dbReference type="FunFam" id="1.10.420.10:FF:000004">
    <property type="entry name" value="Catalase-peroxidase"/>
    <property type="match status" value="1"/>
</dbReference>
<dbReference type="NCBIfam" id="TIGR00198">
    <property type="entry name" value="cat_per_HPI"/>
    <property type="match status" value="1"/>
</dbReference>
<dbReference type="EMBL" id="FRCS01000007">
    <property type="protein sequence ID" value="SHN76060.1"/>
    <property type="molecule type" value="Genomic_DNA"/>
</dbReference>
<evidence type="ECO:0000256" key="5">
    <source>
        <dbReference type="ARBA" id="ARBA00023004"/>
    </source>
</evidence>
<dbReference type="Pfam" id="PF00141">
    <property type="entry name" value="peroxidase"/>
    <property type="match status" value="2"/>
</dbReference>
<evidence type="ECO:0000259" key="15">
    <source>
        <dbReference type="PROSITE" id="PS50873"/>
    </source>
</evidence>
<dbReference type="NCBIfam" id="NF011635">
    <property type="entry name" value="PRK15061.1"/>
    <property type="match status" value="1"/>
</dbReference>
<dbReference type="Gene3D" id="1.10.420.10">
    <property type="entry name" value="Peroxidase, domain 2"/>
    <property type="match status" value="2"/>
</dbReference>